<dbReference type="InterPro" id="IPR001611">
    <property type="entry name" value="Leu-rich_rpt"/>
</dbReference>
<keyword evidence="19 27" id="KW-0675">Receptor</keyword>
<keyword evidence="17 24" id="KW-1133">Transmembrane helix</keyword>
<evidence type="ECO:0000256" key="24">
    <source>
        <dbReference type="SAM" id="Phobius"/>
    </source>
</evidence>
<evidence type="ECO:0000259" key="26">
    <source>
        <dbReference type="PROSITE" id="PS50011"/>
    </source>
</evidence>
<comment type="subcellular location">
    <subcellularLocation>
        <location evidence="1">Cell membrane</location>
        <topology evidence="1">Single-pass type I membrane protein</topology>
    </subcellularLocation>
</comment>
<dbReference type="InterPro" id="IPR011009">
    <property type="entry name" value="Kinase-like_dom_sf"/>
</dbReference>
<dbReference type="Gene3D" id="1.10.510.10">
    <property type="entry name" value="Transferase(Phosphotransferase) domain 1"/>
    <property type="match status" value="1"/>
</dbReference>
<keyword evidence="15 27" id="KW-0418">Kinase</keyword>
<dbReference type="GO" id="GO:0005886">
    <property type="term" value="C:plasma membrane"/>
    <property type="evidence" value="ECO:0007669"/>
    <property type="project" value="UniProtKB-SubCell"/>
</dbReference>
<evidence type="ECO:0000313" key="27">
    <source>
        <dbReference type="EMBL" id="QAS62433.1"/>
    </source>
</evidence>
<dbReference type="Pfam" id="PF08263">
    <property type="entry name" value="LRRNT_2"/>
    <property type="match status" value="1"/>
</dbReference>
<dbReference type="EMBL" id="MH176251">
    <property type="protein sequence ID" value="QAS62433.1"/>
    <property type="molecule type" value="mRNA"/>
</dbReference>
<evidence type="ECO:0000256" key="12">
    <source>
        <dbReference type="ARBA" id="ARBA00022729"/>
    </source>
</evidence>
<comment type="catalytic activity">
    <reaction evidence="22">
        <text>L-seryl-[protein] + ATP = O-phospho-L-seryl-[protein] + ADP + H(+)</text>
        <dbReference type="Rhea" id="RHEA:17989"/>
        <dbReference type="Rhea" id="RHEA-COMP:9863"/>
        <dbReference type="Rhea" id="RHEA-COMP:11604"/>
        <dbReference type="ChEBI" id="CHEBI:15378"/>
        <dbReference type="ChEBI" id="CHEBI:29999"/>
        <dbReference type="ChEBI" id="CHEBI:30616"/>
        <dbReference type="ChEBI" id="CHEBI:83421"/>
        <dbReference type="ChEBI" id="CHEBI:456216"/>
        <dbReference type="EC" id="2.7.11.1"/>
    </reaction>
</comment>
<feature type="transmembrane region" description="Helical" evidence="24">
    <location>
        <begin position="721"/>
        <end position="745"/>
    </location>
</feature>
<dbReference type="Pfam" id="PF00069">
    <property type="entry name" value="Pkinase"/>
    <property type="match status" value="1"/>
</dbReference>
<feature type="signal peptide" evidence="25">
    <location>
        <begin position="1"/>
        <end position="21"/>
    </location>
</feature>
<dbReference type="SMART" id="SM00369">
    <property type="entry name" value="LRR_TYP"/>
    <property type="match status" value="5"/>
</dbReference>
<evidence type="ECO:0000256" key="25">
    <source>
        <dbReference type="SAM" id="SignalP"/>
    </source>
</evidence>
<evidence type="ECO:0000256" key="14">
    <source>
        <dbReference type="ARBA" id="ARBA00022741"/>
    </source>
</evidence>
<accession>A0A410N643</accession>
<keyword evidence="18 24" id="KW-0472">Membrane</keyword>
<name>A0A410N643_9MAGN</name>
<dbReference type="GO" id="GO:0009942">
    <property type="term" value="P:longitudinal axis specification"/>
    <property type="evidence" value="ECO:0007669"/>
    <property type="project" value="UniProtKB-ARBA"/>
</dbReference>
<evidence type="ECO:0000256" key="23">
    <source>
        <dbReference type="PROSITE-ProRule" id="PRU10141"/>
    </source>
</evidence>
<dbReference type="InterPro" id="IPR032675">
    <property type="entry name" value="LRR_dom_sf"/>
</dbReference>
<keyword evidence="14 23" id="KW-0547">Nucleotide-binding</keyword>
<evidence type="ECO:0000256" key="17">
    <source>
        <dbReference type="ARBA" id="ARBA00022989"/>
    </source>
</evidence>
<evidence type="ECO:0000256" key="5">
    <source>
        <dbReference type="ARBA" id="ARBA00022473"/>
    </source>
</evidence>
<evidence type="ECO:0000256" key="15">
    <source>
        <dbReference type="ARBA" id="ARBA00022777"/>
    </source>
</evidence>
<comment type="similarity">
    <text evidence="3">Belongs to the RLP family.</text>
</comment>
<evidence type="ECO:0000256" key="19">
    <source>
        <dbReference type="ARBA" id="ARBA00023170"/>
    </source>
</evidence>
<keyword evidence="12 25" id="KW-0732">Signal</keyword>
<protein>
    <recommendedName>
        <fullName evidence="4">non-specific serine/threonine protein kinase</fullName>
        <ecNumber evidence="4">2.7.11.1</ecNumber>
    </recommendedName>
</protein>
<keyword evidence="5" id="KW-0217">Developmental protein</keyword>
<dbReference type="PROSITE" id="PS00108">
    <property type="entry name" value="PROTEIN_KINASE_ST"/>
    <property type="match status" value="1"/>
</dbReference>
<dbReference type="Pfam" id="PF13855">
    <property type="entry name" value="LRR_8"/>
    <property type="match status" value="1"/>
</dbReference>
<evidence type="ECO:0000256" key="4">
    <source>
        <dbReference type="ARBA" id="ARBA00012513"/>
    </source>
</evidence>
<keyword evidence="16 23" id="KW-0067">ATP-binding</keyword>
<dbReference type="InterPro" id="IPR003591">
    <property type="entry name" value="Leu-rich_rpt_typical-subtyp"/>
</dbReference>
<evidence type="ECO:0000256" key="2">
    <source>
        <dbReference type="ARBA" id="ARBA00008684"/>
    </source>
</evidence>
<dbReference type="PANTHER" id="PTHR48056">
    <property type="entry name" value="LRR RECEPTOR-LIKE SERINE/THREONINE-PROTEIN KINASE-RELATED"/>
    <property type="match status" value="1"/>
</dbReference>
<keyword evidence="7" id="KW-0723">Serine/threonine-protein kinase</keyword>
<keyword evidence="6" id="KW-1003">Cell membrane</keyword>
<evidence type="ECO:0000256" key="9">
    <source>
        <dbReference type="ARBA" id="ARBA00022614"/>
    </source>
</evidence>
<evidence type="ECO:0000256" key="7">
    <source>
        <dbReference type="ARBA" id="ARBA00022527"/>
    </source>
</evidence>
<dbReference type="InterPro" id="IPR008271">
    <property type="entry name" value="Ser/Thr_kinase_AS"/>
</dbReference>
<dbReference type="InterPro" id="IPR017441">
    <property type="entry name" value="Protein_kinase_ATP_BS"/>
</dbReference>
<dbReference type="AlphaFoldDB" id="A0A410N643"/>
<comment type="catalytic activity">
    <reaction evidence="21">
        <text>L-threonyl-[protein] + ATP = O-phospho-L-threonyl-[protein] + ADP + H(+)</text>
        <dbReference type="Rhea" id="RHEA:46608"/>
        <dbReference type="Rhea" id="RHEA-COMP:11060"/>
        <dbReference type="Rhea" id="RHEA-COMP:11605"/>
        <dbReference type="ChEBI" id="CHEBI:15378"/>
        <dbReference type="ChEBI" id="CHEBI:30013"/>
        <dbReference type="ChEBI" id="CHEBI:30616"/>
        <dbReference type="ChEBI" id="CHEBI:61977"/>
        <dbReference type="ChEBI" id="CHEBI:456216"/>
        <dbReference type="EC" id="2.7.11.1"/>
    </reaction>
</comment>
<feature type="binding site" evidence="23">
    <location>
        <position position="810"/>
    </location>
    <ligand>
        <name>ATP</name>
        <dbReference type="ChEBI" id="CHEBI:30616"/>
    </ligand>
</feature>
<dbReference type="SUPFAM" id="SSF52058">
    <property type="entry name" value="L domain-like"/>
    <property type="match status" value="2"/>
</dbReference>
<keyword evidence="13" id="KW-0677">Repeat</keyword>
<evidence type="ECO:0000256" key="6">
    <source>
        <dbReference type="ARBA" id="ARBA00022475"/>
    </source>
</evidence>
<dbReference type="GO" id="GO:0009414">
    <property type="term" value="P:response to water deprivation"/>
    <property type="evidence" value="ECO:0007669"/>
    <property type="project" value="UniProtKB-ARBA"/>
</dbReference>
<dbReference type="Gene3D" id="3.80.10.10">
    <property type="entry name" value="Ribonuclease Inhibitor"/>
    <property type="match status" value="4"/>
</dbReference>
<evidence type="ECO:0000256" key="3">
    <source>
        <dbReference type="ARBA" id="ARBA00009592"/>
    </source>
</evidence>
<sequence>MNAKMSVVVMCVWIVLGAVEARSKVNQDAMALRSFKSAVWADPAGVLSSWDLGTGHCEWFGVKCDSGLDRVIGLNLTGISDMGRNDNGVLAGSLTDSIGNLTELRRLSLQHNAFSGEIPASIGALRKLEILELQGNNFSGHLPGQLSHLSSLRLLNLSGNGFSGFIPVKLIGSSRVGSIDLSNNQLSGRIRIDQSGSGCRLLSHLKLSDNWLVGNIPDEIGNCTNLRTLLLNGNILEGAIPGSIGRISELRVLDVSRNSLVDRIPKELAQCSKLSVIVLTNLDSYYSGDDRSIDSSKGEFNAFKGGIPPDILLLPNLQMFWAPRANLGGRLSVQWRRFCPLRVLNLGKNYINGVIPESLQLCRNLTFLDFSSNGLVRNLPPQMNVPCLVYFNISLNFLSGNLPFFIRERCADGRLLTTEDPNFLSEEDIENAYSSVGIWLNQISSKVGSVLPYSLAITHDFSWNAFSGVVPRFSLGTELVGTDIRPSYMLLLNNNNFNGSLPRELVLNCSALMSISVNLNANQFSGSLDPKTFIGCSELTELQAAFNFINGSIDSVADNFVTLRGLDLRGNRLSGHLPDRLGSLTYLKYLLLGGNNFSGLIPTQLGQLTSLLALDLSVNNLVGSIPASLANASRLETILLNHNHLSGEIPASFTALSTLSVFDVSFNNLSGHIPHFQQLNNCSYFRGNKLLHSCPDLFEPPTSLPVPFNVPSKGNSSKWKLYTIATGVPFVCTVLAVLLILAVIYHKRKSSKVVSFRRKVVVSFADAPEVEYEDVIRATGNFSVGNLIGTGGFGSTYRAELSTGHVVAVKRLSIGRFQGCKQFDAEITTLGQIRHPNLVTLIGYYAGDAEMFLVYNYLPGGNLETFIHDRSSSHVQWPVILKITIDIAQALSFLHYSCAPRIVHRDIKPSNILLDEDSNAYLSDFGLAKLLKVSETHATTDVEGTFGYVAPEYANTRRVSDKADVYSFGIVILELLSGKKSLDPSFSEYGNGFNIVGWGRLLLQEGREPDFFAHELWELGPRDKLLVMLNLAAQCTAESLTVRPSMKQVLERLKQLQVTTQFDLKL</sequence>
<evidence type="ECO:0000256" key="22">
    <source>
        <dbReference type="ARBA" id="ARBA00048679"/>
    </source>
</evidence>
<keyword evidence="11 24" id="KW-0812">Transmembrane</keyword>
<dbReference type="FunFam" id="3.80.10.10:FF:000041">
    <property type="entry name" value="LRR receptor-like serine/threonine-protein kinase ERECTA"/>
    <property type="match status" value="1"/>
</dbReference>
<dbReference type="SMART" id="SM00220">
    <property type="entry name" value="S_TKc"/>
    <property type="match status" value="1"/>
</dbReference>
<dbReference type="PROSITE" id="PS50011">
    <property type="entry name" value="PROTEIN_KINASE_DOM"/>
    <property type="match status" value="1"/>
</dbReference>
<dbReference type="InterPro" id="IPR050647">
    <property type="entry name" value="Plant_LRR-RLKs"/>
</dbReference>
<dbReference type="InterPro" id="IPR000719">
    <property type="entry name" value="Prot_kinase_dom"/>
</dbReference>
<dbReference type="FunFam" id="3.30.200.20:FF:000260">
    <property type="entry name" value="LRR receptor-like serine/threonine-protein kinase RPK2"/>
    <property type="match status" value="1"/>
</dbReference>
<dbReference type="SUPFAM" id="SSF56112">
    <property type="entry name" value="Protein kinase-like (PK-like)"/>
    <property type="match status" value="1"/>
</dbReference>
<dbReference type="EC" id="2.7.11.1" evidence="4"/>
<proteinExistence type="evidence at transcript level"/>
<dbReference type="GO" id="GO:0005524">
    <property type="term" value="F:ATP binding"/>
    <property type="evidence" value="ECO:0007669"/>
    <property type="project" value="UniProtKB-UniRule"/>
</dbReference>
<dbReference type="PROSITE" id="PS00107">
    <property type="entry name" value="PROTEIN_KINASE_ATP"/>
    <property type="match status" value="1"/>
</dbReference>
<keyword evidence="9" id="KW-0433">Leucine-rich repeat</keyword>
<evidence type="ECO:0000256" key="18">
    <source>
        <dbReference type="ARBA" id="ARBA00023136"/>
    </source>
</evidence>
<keyword evidence="8" id="KW-0597">Phosphoprotein</keyword>
<evidence type="ECO:0000256" key="16">
    <source>
        <dbReference type="ARBA" id="ARBA00022840"/>
    </source>
</evidence>
<keyword evidence="10" id="KW-0808">Transferase</keyword>
<dbReference type="GO" id="GO:0048508">
    <property type="term" value="P:embryonic meristem development"/>
    <property type="evidence" value="ECO:0007669"/>
    <property type="project" value="UniProtKB-ARBA"/>
</dbReference>
<evidence type="ECO:0000256" key="11">
    <source>
        <dbReference type="ARBA" id="ARBA00022692"/>
    </source>
</evidence>
<evidence type="ECO:0000256" key="10">
    <source>
        <dbReference type="ARBA" id="ARBA00022679"/>
    </source>
</evidence>
<comment type="similarity">
    <text evidence="2">Belongs to the protein kinase superfamily. Ser/Thr protein kinase family.</text>
</comment>
<dbReference type="CDD" id="cd14066">
    <property type="entry name" value="STKc_IRAK"/>
    <property type="match status" value="1"/>
</dbReference>
<feature type="chain" id="PRO_5019491176" description="non-specific serine/threonine protein kinase" evidence="25">
    <location>
        <begin position="22"/>
        <end position="1066"/>
    </location>
</feature>
<evidence type="ECO:0000256" key="13">
    <source>
        <dbReference type="ARBA" id="ARBA00022737"/>
    </source>
</evidence>
<feature type="domain" description="Protein kinase" evidence="26">
    <location>
        <begin position="782"/>
        <end position="1056"/>
    </location>
</feature>
<evidence type="ECO:0000256" key="21">
    <source>
        <dbReference type="ARBA" id="ARBA00047899"/>
    </source>
</evidence>
<dbReference type="Pfam" id="PF00560">
    <property type="entry name" value="LRR_1"/>
    <property type="match status" value="5"/>
</dbReference>
<dbReference type="FunFam" id="1.10.510.10:FF:000192">
    <property type="entry name" value="LRR receptor-like serine/threonine-protein kinase RPK2"/>
    <property type="match status" value="1"/>
</dbReference>
<keyword evidence="20" id="KW-0325">Glycoprotein</keyword>
<dbReference type="FunFam" id="3.80.10.10:FF:000095">
    <property type="entry name" value="LRR receptor-like serine/threonine-protein kinase GSO1"/>
    <property type="match status" value="1"/>
</dbReference>
<dbReference type="GO" id="GO:0009945">
    <property type="term" value="P:radial axis specification"/>
    <property type="evidence" value="ECO:0007669"/>
    <property type="project" value="UniProtKB-ARBA"/>
</dbReference>
<dbReference type="PANTHER" id="PTHR48056:SF63">
    <property type="entry name" value="PROTEIN KINASE DOMAIN-CONTAINING PROTEIN"/>
    <property type="match status" value="1"/>
</dbReference>
<dbReference type="FunFam" id="3.80.10.10:FF:000275">
    <property type="entry name" value="Leucine-rich repeat receptor-like protein kinase"/>
    <property type="match status" value="1"/>
</dbReference>
<dbReference type="Gene3D" id="3.30.200.20">
    <property type="entry name" value="Phosphorylase Kinase, domain 1"/>
    <property type="match status" value="1"/>
</dbReference>
<reference evidence="27" key="1">
    <citation type="submission" date="2018-04" db="EMBL/GenBank/DDBJ databases">
        <title>Genome-wide analysis of LRR-RLK.</title>
        <authorList>
            <person name="Liu M."/>
        </authorList>
    </citation>
    <scope>NUCLEOTIDE SEQUENCE</scope>
</reference>
<dbReference type="GO" id="GO:0004674">
    <property type="term" value="F:protein serine/threonine kinase activity"/>
    <property type="evidence" value="ECO:0007669"/>
    <property type="project" value="UniProtKB-KW"/>
</dbReference>
<organism evidence="27">
    <name type="scientific">Sedum alfredii</name>
    <dbReference type="NCBI Taxonomy" id="439688"/>
    <lineage>
        <taxon>Eukaryota</taxon>
        <taxon>Viridiplantae</taxon>
        <taxon>Streptophyta</taxon>
        <taxon>Embryophyta</taxon>
        <taxon>Tracheophyta</taxon>
        <taxon>Spermatophyta</taxon>
        <taxon>Magnoliopsida</taxon>
        <taxon>eudicotyledons</taxon>
        <taxon>Gunneridae</taxon>
        <taxon>Pentapetalae</taxon>
        <taxon>Saxifragales</taxon>
        <taxon>Crassulaceae</taxon>
        <taxon>Sedum</taxon>
    </lineage>
</organism>
<dbReference type="InterPro" id="IPR013210">
    <property type="entry name" value="LRR_N_plant-typ"/>
</dbReference>
<evidence type="ECO:0000256" key="1">
    <source>
        <dbReference type="ARBA" id="ARBA00004251"/>
    </source>
</evidence>
<evidence type="ECO:0000256" key="20">
    <source>
        <dbReference type="ARBA" id="ARBA00023180"/>
    </source>
</evidence>
<dbReference type="GO" id="GO:0009409">
    <property type="term" value="P:response to cold"/>
    <property type="evidence" value="ECO:0007669"/>
    <property type="project" value="UniProtKB-ARBA"/>
</dbReference>
<evidence type="ECO:0000256" key="8">
    <source>
        <dbReference type="ARBA" id="ARBA00022553"/>
    </source>
</evidence>